<comment type="caution">
    <text evidence="2">The sequence shown here is derived from an EMBL/GenBank/DDBJ whole genome shotgun (WGS) entry which is preliminary data.</text>
</comment>
<reference evidence="2" key="1">
    <citation type="submission" date="2020-11" db="EMBL/GenBank/DDBJ databases">
        <title>Adaptations for nitrogen fixation in a non-lichenized fungal sporocarp promotes dispersal by wood-feeding termites.</title>
        <authorList>
            <consortium name="DOE Joint Genome Institute"/>
            <person name="Koch R.A."/>
            <person name="Yoon G."/>
            <person name="Arayal U."/>
            <person name="Lail K."/>
            <person name="Amirebrahimi M."/>
            <person name="Labutti K."/>
            <person name="Lipzen A."/>
            <person name="Riley R."/>
            <person name="Barry K."/>
            <person name="Henrissat B."/>
            <person name="Grigoriev I.V."/>
            <person name="Herr J.R."/>
            <person name="Aime M.C."/>
        </authorList>
    </citation>
    <scope>NUCLEOTIDE SEQUENCE</scope>
    <source>
        <strain evidence="2">MCA 3950</strain>
    </source>
</reference>
<accession>A0A9P7VSZ1</accession>
<dbReference type="GeneID" id="66112783"/>
<evidence type="ECO:0000313" key="2">
    <source>
        <dbReference type="EMBL" id="KAG7445391.1"/>
    </source>
</evidence>
<feature type="compositionally biased region" description="Polar residues" evidence="1">
    <location>
        <begin position="173"/>
        <end position="183"/>
    </location>
</feature>
<dbReference type="EMBL" id="MU250537">
    <property type="protein sequence ID" value="KAG7445391.1"/>
    <property type="molecule type" value="Genomic_DNA"/>
</dbReference>
<gene>
    <name evidence="2" type="ORF">BT62DRAFT_994870</name>
</gene>
<sequence length="183" mass="19343">MPRWSQHAEDSFRLPEGFRRVGYDADTMRYTFTDKNGKLYQSAPGEEYGTLTPVTVSASTNRPGAFSDGKNPKVESTGSPSTFQELLPPSAITSASSSSVQNLPAPPPKVHFNGAMRTALPKMRGVVQSLRRSITGKYSKGSTSAAGQASRRRESGKSSSSTTAASSGGASTVDQSKSSESNV</sequence>
<evidence type="ECO:0000256" key="1">
    <source>
        <dbReference type="SAM" id="MobiDB-lite"/>
    </source>
</evidence>
<name>A0A9P7VSZ1_9AGAR</name>
<protein>
    <submittedName>
        <fullName evidence="2">Uncharacterized protein</fullName>
    </submittedName>
</protein>
<keyword evidence="3" id="KW-1185">Reference proteome</keyword>
<evidence type="ECO:0000313" key="3">
    <source>
        <dbReference type="Proteomes" id="UP000812287"/>
    </source>
</evidence>
<dbReference type="RefSeq" id="XP_043038891.1">
    <property type="nucleotide sequence ID" value="XM_043190486.1"/>
</dbReference>
<dbReference type="OrthoDB" id="2107166at2759"/>
<feature type="compositionally biased region" description="Low complexity" evidence="1">
    <location>
        <begin position="157"/>
        <end position="172"/>
    </location>
</feature>
<feature type="compositionally biased region" description="Low complexity" evidence="1">
    <location>
        <begin position="90"/>
        <end position="99"/>
    </location>
</feature>
<feature type="compositionally biased region" description="Polar residues" evidence="1">
    <location>
        <begin position="74"/>
        <end position="84"/>
    </location>
</feature>
<feature type="region of interest" description="Disordered" evidence="1">
    <location>
        <begin position="58"/>
        <end position="183"/>
    </location>
</feature>
<dbReference type="AlphaFoldDB" id="A0A9P7VSZ1"/>
<organism evidence="2 3">
    <name type="scientific">Guyanagaster necrorhizus</name>
    <dbReference type="NCBI Taxonomy" id="856835"/>
    <lineage>
        <taxon>Eukaryota</taxon>
        <taxon>Fungi</taxon>
        <taxon>Dikarya</taxon>
        <taxon>Basidiomycota</taxon>
        <taxon>Agaricomycotina</taxon>
        <taxon>Agaricomycetes</taxon>
        <taxon>Agaricomycetidae</taxon>
        <taxon>Agaricales</taxon>
        <taxon>Marasmiineae</taxon>
        <taxon>Physalacriaceae</taxon>
        <taxon>Guyanagaster</taxon>
    </lineage>
</organism>
<dbReference type="Proteomes" id="UP000812287">
    <property type="component" value="Unassembled WGS sequence"/>
</dbReference>
<proteinExistence type="predicted"/>